<proteinExistence type="predicted"/>
<keyword evidence="3" id="KW-1185">Reference proteome</keyword>
<protein>
    <submittedName>
        <fullName evidence="2">Integrase, catalytic region, zinc finger, CCHC-type containing protein</fullName>
    </submittedName>
</protein>
<accession>A0ABQ5AD48</accession>
<organism evidence="2 3">
    <name type="scientific">Tanacetum coccineum</name>
    <dbReference type="NCBI Taxonomy" id="301880"/>
    <lineage>
        <taxon>Eukaryota</taxon>
        <taxon>Viridiplantae</taxon>
        <taxon>Streptophyta</taxon>
        <taxon>Embryophyta</taxon>
        <taxon>Tracheophyta</taxon>
        <taxon>Spermatophyta</taxon>
        <taxon>Magnoliopsida</taxon>
        <taxon>eudicotyledons</taxon>
        <taxon>Gunneridae</taxon>
        <taxon>Pentapetalae</taxon>
        <taxon>asterids</taxon>
        <taxon>campanulids</taxon>
        <taxon>Asterales</taxon>
        <taxon>Asteraceae</taxon>
        <taxon>Asteroideae</taxon>
        <taxon>Anthemideae</taxon>
        <taxon>Anthemidinae</taxon>
        <taxon>Tanacetum</taxon>
    </lineage>
</organism>
<dbReference type="InterPro" id="IPR013103">
    <property type="entry name" value="RVT_2"/>
</dbReference>
<dbReference type="Proteomes" id="UP001151760">
    <property type="component" value="Unassembled WGS sequence"/>
</dbReference>
<evidence type="ECO:0000259" key="1">
    <source>
        <dbReference type="Pfam" id="PF07727"/>
    </source>
</evidence>
<gene>
    <name evidence="2" type="ORF">Tco_0820327</name>
</gene>
<reference evidence="2" key="2">
    <citation type="submission" date="2022-01" db="EMBL/GenBank/DDBJ databases">
        <authorList>
            <person name="Yamashiro T."/>
            <person name="Shiraishi A."/>
            <person name="Satake H."/>
            <person name="Nakayama K."/>
        </authorList>
    </citation>
    <scope>NUCLEOTIDE SEQUENCE</scope>
</reference>
<feature type="domain" description="Reverse transcriptase Ty1/copia-type" evidence="1">
    <location>
        <begin position="196"/>
        <end position="251"/>
    </location>
</feature>
<sequence>METIHVKFAELTAMASEHDCLEPELQRFNNHNSSAETMNTPSKEDLDNLFGPMFEEYFEKKFSNTPIISATQPTQFHDDSPFTSSIIVDEHEAPPIVTTSDEQTSPISLTEADEFNQEDSADFDGNSQFVPHNPPSHEEIKSSTTALEPLNVQNFHQVQPSTYIWTKDHPLDQVIGDPSKPVLTRQRLHTDSERLQVWELVSRPEGKNIIAYKWLWKNKCDAENIVVQNKNCLVAKGYRQEEGIDFEESFAHHAVATASAQNDNGSLEAESIVRAASTRVRFRLSTTSFCSSTTPFCSGVRGVEV</sequence>
<dbReference type="EMBL" id="BQNB010012098">
    <property type="protein sequence ID" value="GJS99157.1"/>
    <property type="molecule type" value="Genomic_DNA"/>
</dbReference>
<evidence type="ECO:0000313" key="3">
    <source>
        <dbReference type="Proteomes" id="UP001151760"/>
    </source>
</evidence>
<reference evidence="2" key="1">
    <citation type="journal article" date="2022" name="Int. J. Mol. Sci.">
        <title>Draft Genome of Tanacetum Coccineum: Genomic Comparison of Closely Related Tanacetum-Family Plants.</title>
        <authorList>
            <person name="Yamashiro T."/>
            <person name="Shiraishi A."/>
            <person name="Nakayama K."/>
            <person name="Satake H."/>
        </authorList>
    </citation>
    <scope>NUCLEOTIDE SEQUENCE</scope>
</reference>
<comment type="caution">
    <text evidence="2">The sequence shown here is derived from an EMBL/GenBank/DDBJ whole genome shotgun (WGS) entry which is preliminary data.</text>
</comment>
<name>A0ABQ5AD48_9ASTR</name>
<evidence type="ECO:0000313" key="2">
    <source>
        <dbReference type="EMBL" id="GJS99157.1"/>
    </source>
</evidence>
<dbReference type="Pfam" id="PF07727">
    <property type="entry name" value="RVT_2"/>
    <property type="match status" value="1"/>
</dbReference>